<name>A0A0F3H5S6_STRPA</name>
<feature type="transmembrane region" description="Helical" evidence="1">
    <location>
        <begin position="92"/>
        <end position="113"/>
    </location>
</feature>
<evidence type="ECO:0000313" key="3">
    <source>
        <dbReference type="Proteomes" id="UP000285773"/>
    </source>
</evidence>
<dbReference type="InterPro" id="IPR024515">
    <property type="entry name" value="DUF3397"/>
</dbReference>
<feature type="transmembrane region" description="Helical" evidence="1">
    <location>
        <begin position="61"/>
        <end position="78"/>
    </location>
</feature>
<keyword evidence="1" id="KW-0472">Membrane</keyword>
<protein>
    <submittedName>
        <fullName evidence="2">DUF3397 domain-containing protein</fullName>
    </submittedName>
</protein>
<dbReference type="Pfam" id="PF11877">
    <property type="entry name" value="DUF3397"/>
    <property type="match status" value="1"/>
</dbReference>
<dbReference type="RefSeq" id="WP_024056054.1">
    <property type="nucleotide sequence ID" value="NZ_JVIX01000152.1"/>
</dbReference>
<dbReference type="EMBL" id="QSIO01000001">
    <property type="protein sequence ID" value="RHC96155.1"/>
    <property type="molecule type" value="Genomic_DNA"/>
</dbReference>
<dbReference type="AlphaFoldDB" id="A0A0F3H5S6"/>
<evidence type="ECO:0000313" key="2">
    <source>
        <dbReference type="EMBL" id="RHC96155.1"/>
    </source>
</evidence>
<accession>A0A0F3H5S6</accession>
<keyword evidence="1" id="KW-0812">Transmembrane</keyword>
<organism evidence="2 3">
    <name type="scientific">Streptococcus parasanguinis</name>
    <dbReference type="NCBI Taxonomy" id="1318"/>
    <lineage>
        <taxon>Bacteria</taxon>
        <taxon>Bacillati</taxon>
        <taxon>Bacillota</taxon>
        <taxon>Bacilli</taxon>
        <taxon>Lactobacillales</taxon>
        <taxon>Streptococcaceae</taxon>
        <taxon>Streptococcus</taxon>
    </lineage>
</organism>
<dbReference type="Proteomes" id="UP000285773">
    <property type="component" value="Unassembled WGS sequence"/>
</dbReference>
<proteinExistence type="predicted"/>
<reference evidence="2 3" key="1">
    <citation type="submission" date="2018-08" db="EMBL/GenBank/DDBJ databases">
        <title>A genome reference for cultivated species of the human gut microbiota.</title>
        <authorList>
            <person name="Zou Y."/>
            <person name="Xue W."/>
            <person name="Luo G."/>
        </authorList>
    </citation>
    <scope>NUCLEOTIDE SEQUENCE [LARGE SCALE GENOMIC DNA]</scope>
    <source>
        <strain evidence="2 3">AM33-3BH</strain>
    </source>
</reference>
<comment type="caution">
    <text evidence="2">The sequence shown here is derived from an EMBL/GenBank/DDBJ whole genome shotgun (WGS) entry which is preliminary data.</text>
</comment>
<evidence type="ECO:0000256" key="1">
    <source>
        <dbReference type="SAM" id="Phobius"/>
    </source>
</evidence>
<sequence length="114" mass="13301">MLIKVASVLFIFLTLILSGIIVHLFKLQKRGWRSTDIAFPLFALEYYLISDSAFYHSLLPLLALSLSLLALGLTIYFLKKKKCFYYPKFIKYFWRAGFLVTFLLYLILTASLFI</sequence>
<keyword evidence="1" id="KW-1133">Transmembrane helix</keyword>
<gene>
    <name evidence="2" type="ORF">DW820_03255</name>
</gene>
<feature type="transmembrane region" description="Helical" evidence="1">
    <location>
        <begin position="6"/>
        <end position="25"/>
    </location>
</feature>